<sequence length="333" mass="34570">MRALVWDGTAARVTDRAPPSIAAGMAVVEVRCAGICNTDLEITKGYMDFRGTLGHEFVGEVAEGPAAWRGRRVVGEINFACGRCSACARGLGRHCPARTVMGIAGADGALAERVAVPVANLHAVDDRVDDEEAVFTEPLAAAFEILEQVRVAPGTSALVFGDGKLGLLIAQVLHQAGARVLAVGKHEEKLALLRARGIATELVRPAALASADAAGGAAPPQGAWAGEPAELVVEATGTAEGFMRAVRATRPRGTLVLKSTVAGLSSVHLAELVIHEITVVGSRCGLFEPALRALEARTVDVRSLVSARLPLERAEEALRAAAAPGALKVLVTR</sequence>
<keyword evidence="3" id="KW-0479">Metal-binding</keyword>
<feature type="domain" description="Alcohol dehydrogenase-like C-terminal" evidence="6">
    <location>
        <begin position="165"/>
        <end position="288"/>
    </location>
</feature>
<protein>
    <submittedName>
        <fullName evidence="8">Alcohol dehydrogenase</fullName>
    </submittedName>
</protein>
<evidence type="ECO:0000313" key="8">
    <source>
        <dbReference type="EMBL" id="AUX34434.1"/>
    </source>
</evidence>
<feature type="domain" description="Alcohol dehydrogenase-like N-terminal" evidence="7">
    <location>
        <begin position="24"/>
        <end position="125"/>
    </location>
</feature>
<evidence type="ECO:0000256" key="2">
    <source>
        <dbReference type="ARBA" id="ARBA00008072"/>
    </source>
</evidence>
<reference evidence="8 9" key="1">
    <citation type="submission" date="2015-09" db="EMBL/GenBank/DDBJ databases">
        <title>Sorangium comparison.</title>
        <authorList>
            <person name="Zaburannyi N."/>
            <person name="Bunk B."/>
            <person name="Overmann J."/>
            <person name="Mueller R."/>
        </authorList>
    </citation>
    <scope>NUCLEOTIDE SEQUENCE [LARGE SCALE GENOMIC DNA]</scope>
    <source>
        <strain evidence="8 9">So ce836</strain>
    </source>
</reference>
<dbReference type="EMBL" id="CP012672">
    <property type="protein sequence ID" value="AUX34434.1"/>
    <property type="molecule type" value="Genomic_DNA"/>
</dbReference>
<dbReference type="InterPro" id="IPR011032">
    <property type="entry name" value="GroES-like_sf"/>
</dbReference>
<evidence type="ECO:0000259" key="6">
    <source>
        <dbReference type="Pfam" id="PF00107"/>
    </source>
</evidence>
<accession>A0A4P2QVI7</accession>
<dbReference type="Gene3D" id="3.90.180.10">
    <property type="entry name" value="Medium-chain alcohol dehydrogenases, catalytic domain"/>
    <property type="match status" value="1"/>
</dbReference>
<gene>
    <name evidence="8" type="primary">adhP</name>
    <name evidence="8" type="ORF">SOCE836_066070</name>
</gene>
<dbReference type="RefSeq" id="WP_129577644.1">
    <property type="nucleotide sequence ID" value="NZ_CP012672.1"/>
</dbReference>
<organism evidence="8 9">
    <name type="scientific">Sorangium cellulosum</name>
    <name type="common">Polyangium cellulosum</name>
    <dbReference type="NCBI Taxonomy" id="56"/>
    <lineage>
        <taxon>Bacteria</taxon>
        <taxon>Pseudomonadati</taxon>
        <taxon>Myxococcota</taxon>
        <taxon>Polyangia</taxon>
        <taxon>Polyangiales</taxon>
        <taxon>Polyangiaceae</taxon>
        <taxon>Sorangium</taxon>
    </lineage>
</organism>
<dbReference type="AlphaFoldDB" id="A0A4P2QVI7"/>
<dbReference type="PANTHER" id="PTHR43350">
    <property type="entry name" value="NAD-DEPENDENT ALCOHOL DEHYDROGENASE"/>
    <property type="match status" value="1"/>
</dbReference>
<dbReference type="InterPro" id="IPR013154">
    <property type="entry name" value="ADH-like_N"/>
</dbReference>
<dbReference type="PANTHER" id="PTHR43350:SF2">
    <property type="entry name" value="GROES-LIKE ZINC-BINDING ALCOHOL DEHYDROGENASE FAMILY PROTEIN"/>
    <property type="match status" value="1"/>
</dbReference>
<keyword evidence="5" id="KW-0560">Oxidoreductase</keyword>
<evidence type="ECO:0000256" key="1">
    <source>
        <dbReference type="ARBA" id="ARBA00001947"/>
    </source>
</evidence>
<dbReference type="GO" id="GO:0016491">
    <property type="term" value="F:oxidoreductase activity"/>
    <property type="evidence" value="ECO:0007669"/>
    <property type="project" value="UniProtKB-KW"/>
</dbReference>
<dbReference type="Gene3D" id="3.40.50.720">
    <property type="entry name" value="NAD(P)-binding Rossmann-like Domain"/>
    <property type="match status" value="1"/>
</dbReference>
<dbReference type="SUPFAM" id="SSF50129">
    <property type="entry name" value="GroES-like"/>
    <property type="match status" value="1"/>
</dbReference>
<comment type="cofactor">
    <cofactor evidence="1">
        <name>Zn(2+)</name>
        <dbReference type="ChEBI" id="CHEBI:29105"/>
    </cofactor>
</comment>
<dbReference type="GO" id="GO:0046872">
    <property type="term" value="F:metal ion binding"/>
    <property type="evidence" value="ECO:0007669"/>
    <property type="project" value="UniProtKB-KW"/>
</dbReference>
<evidence type="ECO:0000256" key="4">
    <source>
        <dbReference type="ARBA" id="ARBA00022833"/>
    </source>
</evidence>
<evidence type="ECO:0000256" key="5">
    <source>
        <dbReference type="ARBA" id="ARBA00023002"/>
    </source>
</evidence>
<dbReference type="Pfam" id="PF08240">
    <property type="entry name" value="ADH_N"/>
    <property type="match status" value="1"/>
</dbReference>
<evidence type="ECO:0000313" key="9">
    <source>
        <dbReference type="Proteomes" id="UP000295497"/>
    </source>
</evidence>
<proteinExistence type="inferred from homology"/>
<name>A0A4P2QVI7_SORCE</name>
<dbReference type="InterPro" id="IPR036291">
    <property type="entry name" value="NAD(P)-bd_dom_sf"/>
</dbReference>
<keyword evidence="4" id="KW-0862">Zinc</keyword>
<evidence type="ECO:0000259" key="7">
    <source>
        <dbReference type="Pfam" id="PF08240"/>
    </source>
</evidence>
<dbReference type="InterPro" id="IPR013149">
    <property type="entry name" value="ADH-like_C"/>
</dbReference>
<dbReference type="SUPFAM" id="SSF51735">
    <property type="entry name" value="NAD(P)-binding Rossmann-fold domains"/>
    <property type="match status" value="1"/>
</dbReference>
<comment type="similarity">
    <text evidence="2">Belongs to the zinc-containing alcohol dehydrogenase family.</text>
</comment>
<dbReference type="Pfam" id="PF00107">
    <property type="entry name" value="ADH_zinc_N"/>
    <property type="match status" value="1"/>
</dbReference>
<dbReference type="CDD" id="cd08242">
    <property type="entry name" value="MDR_like"/>
    <property type="match status" value="1"/>
</dbReference>
<evidence type="ECO:0000256" key="3">
    <source>
        <dbReference type="ARBA" id="ARBA00022723"/>
    </source>
</evidence>
<dbReference type="Proteomes" id="UP000295497">
    <property type="component" value="Chromosome"/>
</dbReference>